<evidence type="ECO:0000256" key="2">
    <source>
        <dbReference type="ARBA" id="ARBA00005995"/>
    </source>
</evidence>
<protein>
    <submittedName>
        <fullName evidence="5">Amine oxidase</fullName>
    </submittedName>
</protein>
<evidence type="ECO:0000256" key="3">
    <source>
        <dbReference type="ARBA" id="ARBA00023002"/>
    </source>
</evidence>
<name>A0A3T0EBG5_9PROT</name>
<comment type="similarity">
    <text evidence="2">Belongs to the flavin monoamine oxidase family.</text>
</comment>
<dbReference type="Pfam" id="PF01593">
    <property type="entry name" value="Amino_oxidase"/>
    <property type="match status" value="1"/>
</dbReference>
<dbReference type="InterPro" id="IPR036188">
    <property type="entry name" value="FAD/NAD-bd_sf"/>
</dbReference>
<reference evidence="5 6" key="1">
    <citation type="submission" date="2016-12" db="EMBL/GenBank/DDBJ databases">
        <title>The genome of dimorphic prosthecate Glycocaulis alkaliphilus 6b-8t, isolated from crude oil dictates its adaptability in petroleum environments.</title>
        <authorList>
            <person name="Wu X.-L."/>
            <person name="Geng S."/>
        </authorList>
    </citation>
    <scope>NUCLEOTIDE SEQUENCE [LARGE SCALE GENOMIC DNA]</scope>
    <source>
        <strain evidence="5 6">6B-8</strain>
    </source>
</reference>
<feature type="binding site" evidence="4">
    <location>
        <position position="334"/>
    </location>
    <ligand>
        <name>substrate</name>
    </ligand>
</feature>
<feature type="binding site" evidence="4">
    <location>
        <position position="12"/>
    </location>
    <ligand>
        <name>FAD</name>
        <dbReference type="ChEBI" id="CHEBI:57692"/>
    </ligand>
</feature>
<gene>
    <name evidence="5" type="ORF">X907_2014</name>
</gene>
<dbReference type="PRINTS" id="PR00757">
    <property type="entry name" value="AMINEOXDASEF"/>
</dbReference>
<sequence length="446" mass="48158">MHDVIIIGAGFSGLEAARRLAPGHDVVVLEARERAGGRVLSHSFANGDGTDLGGQWVGPGQDRLYGLIAEMGFATYPLWDEGDHLVKAGRLKRYRGTIPNLPIPVLLDLNNALSRFEKMARQLDPAAPWTHPKAHIWDRITVADFLRRHTLTARAREMFTIGIGAVFCAEPHELSLLHALFYARSGGSLDALLSVSGGAQQDRVHGGMGGLASALAASLGDCVRYGEPVQEIGWDKDSATVITSRQSWRAKRVVLAVPPSQALGIRFDPALPSNRDALWRRMPAGACIKCVAQYERPFWRERGLSGQAVGGNLAVRVTFDNTEKGKDAGLLLGFIEGEEARRWSQVPAATRREAVLEAFADFFGPEARSPIDYADKDWTSDPWTRGCYASILGPGVWTTLGKGLREAIGPIHVAGTETATYGFGYIEGALEAGARAAGEVAKALGR</sequence>
<feature type="binding site" evidence="4">
    <location>
        <begin position="30"/>
        <end position="31"/>
    </location>
    <ligand>
        <name>FAD</name>
        <dbReference type="ChEBI" id="CHEBI:57692"/>
    </ligand>
</feature>
<keyword evidence="6" id="KW-1185">Reference proteome</keyword>
<organism evidence="5 6">
    <name type="scientific">Glycocaulis alkaliphilus</name>
    <dbReference type="NCBI Taxonomy" id="1434191"/>
    <lineage>
        <taxon>Bacteria</taxon>
        <taxon>Pseudomonadati</taxon>
        <taxon>Pseudomonadota</taxon>
        <taxon>Alphaproteobacteria</taxon>
        <taxon>Maricaulales</taxon>
        <taxon>Maricaulaceae</taxon>
        <taxon>Glycocaulis</taxon>
    </lineage>
</organism>
<dbReference type="InterPro" id="IPR002937">
    <property type="entry name" value="Amino_oxidase"/>
</dbReference>
<dbReference type="PANTHER" id="PTHR43563:SF1">
    <property type="entry name" value="AMINE OXIDASE [FLAVIN-CONTAINING] B"/>
    <property type="match status" value="1"/>
</dbReference>
<dbReference type="InterPro" id="IPR050703">
    <property type="entry name" value="Flavin_MAO"/>
</dbReference>
<dbReference type="Proteomes" id="UP000286954">
    <property type="component" value="Chromosome"/>
</dbReference>
<comment type="cofactor">
    <cofactor evidence="1">
        <name>FAD</name>
        <dbReference type="ChEBI" id="CHEBI:57692"/>
    </cofactor>
</comment>
<dbReference type="PANTHER" id="PTHR43563">
    <property type="entry name" value="AMINE OXIDASE"/>
    <property type="match status" value="1"/>
</dbReference>
<dbReference type="GO" id="GO:0016491">
    <property type="term" value="F:oxidoreductase activity"/>
    <property type="evidence" value="ECO:0007669"/>
    <property type="project" value="UniProtKB-KW"/>
</dbReference>
<dbReference type="KEGG" id="gak:X907_2014"/>
<keyword evidence="3" id="KW-0560">Oxidoreductase</keyword>
<feature type="binding site" evidence="4">
    <location>
        <position position="229"/>
    </location>
    <ligand>
        <name>FAD</name>
        <dbReference type="ChEBI" id="CHEBI:57692"/>
    </ligand>
</feature>
<dbReference type="OrthoDB" id="337830at2"/>
<evidence type="ECO:0000313" key="5">
    <source>
        <dbReference type="EMBL" id="AZU04537.1"/>
    </source>
</evidence>
<accession>A0A3T0EBG5</accession>
<evidence type="ECO:0000313" key="6">
    <source>
        <dbReference type="Proteomes" id="UP000286954"/>
    </source>
</evidence>
<feature type="binding site" evidence="4">
    <location>
        <position position="417"/>
    </location>
    <ligand>
        <name>FAD</name>
        <dbReference type="ChEBI" id="CHEBI:57692"/>
    </ligand>
</feature>
<evidence type="ECO:0000256" key="1">
    <source>
        <dbReference type="ARBA" id="ARBA00001974"/>
    </source>
</evidence>
<dbReference type="AlphaFoldDB" id="A0A3T0EBG5"/>
<dbReference type="SUPFAM" id="SSF51905">
    <property type="entry name" value="FAD/NAD(P)-binding domain"/>
    <property type="match status" value="1"/>
</dbReference>
<dbReference type="RefSeq" id="WP_127567550.1">
    <property type="nucleotide sequence ID" value="NZ_BMFB01000003.1"/>
</dbReference>
<dbReference type="EMBL" id="CP018911">
    <property type="protein sequence ID" value="AZU04537.1"/>
    <property type="molecule type" value="Genomic_DNA"/>
</dbReference>
<evidence type="ECO:0000256" key="4">
    <source>
        <dbReference type="PIRSR" id="PIRSR601613-1"/>
    </source>
</evidence>
<dbReference type="SUPFAM" id="SSF54373">
    <property type="entry name" value="FAD-linked reductases, C-terminal domain"/>
    <property type="match status" value="1"/>
</dbReference>
<proteinExistence type="inferred from homology"/>
<dbReference type="Gene3D" id="3.50.50.60">
    <property type="entry name" value="FAD/NAD(P)-binding domain"/>
    <property type="match status" value="1"/>
</dbReference>
<dbReference type="InterPro" id="IPR001613">
    <property type="entry name" value="Flavin_amine_oxidase"/>
</dbReference>